<dbReference type="EMBL" id="KB320787">
    <property type="protein sequence ID" value="ELW63291.1"/>
    <property type="molecule type" value="Genomic_DNA"/>
</dbReference>
<protein>
    <submittedName>
        <fullName evidence="1">Uncharacterized protein</fullName>
    </submittedName>
</protein>
<organism evidence="1 2">
    <name type="scientific">Tupaia chinensis</name>
    <name type="common">Chinese tree shrew</name>
    <name type="synonym">Tupaia belangeri chinensis</name>
    <dbReference type="NCBI Taxonomy" id="246437"/>
    <lineage>
        <taxon>Eukaryota</taxon>
        <taxon>Metazoa</taxon>
        <taxon>Chordata</taxon>
        <taxon>Craniata</taxon>
        <taxon>Vertebrata</taxon>
        <taxon>Euteleostomi</taxon>
        <taxon>Mammalia</taxon>
        <taxon>Eutheria</taxon>
        <taxon>Euarchontoglires</taxon>
        <taxon>Scandentia</taxon>
        <taxon>Tupaiidae</taxon>
        <taxon>Tupaia</taxon>
    </lineage>
</organism>
<keyword evidence="2" id="KW-1185">Reference proteome</keyword>
<reference evidence="2" key="2">
    <citation type="journal article" date="2013" name="Nat. Commun.">
        <title>Genome of the Chinese tree shrew.</title>
        <authorList>
            <person name="Fan Y."/>
            <person name="Huang Z.Y."/>
            <person name="Cao C.C."/>
            <person name="Chen C.S."/>
            <person name="Chen Y.X."/>
            <person name="Fan D.D."/>
            <person name="He J."/>
            <person name="Hou H.L."/>
            <person name="Hu L."/>
            <person name="Hu X.T."/>
            <person name="Jiang X.T."/>
            <person name="Lai R."/>
            <person name="Lang Y.S."/>
            <person name="Liang B."/>
            <person name="Liao S.G."/>
            <person name="Mu D."/>
            <person name="Ma Y.Y."/>
            <person name="Niu Y.Y."/>
            <person name="Sun X.Q."/>
            <person name="Xia J.Q."/>
            <person name="Xiao J."/>
            <person name="Xiong Z.Q."/>
            <person name="Xu L."/>
            <person name="Yang L."/>
            <person name="Zhang Y."/>
            <person name="Zhao W."/>
            <person name="Zhao X.D."/>
            <person name="Zheng Y.T."/>
            <person name="Zhou J.M."/>
            <person name="Zhu Y.B."/>
            <person name="Zhang G.J."/>
            <person name="Wang J."/>
            <person name="Yao Y.G."/>
        </authorList>
    </citation>
    <scope>NUCLEOTIDE SEQUENCE [LARGE SCALE GENOMIC DNA]</scope>
</reference>
<accession>L9KKJ3</accession>
<sequence length="114" mass="12258">MGWWAQSCEVAFPGELAAQSPRGLPELQKLFGKPHWLVRAKQSSCARDGQPALAGAEGLFGTVRKAGNKAEAASGGREERRAASKRAAGALLGIRHSSMQLECLEEKRSTRVLE</sequence>
<proteinExistence type="predicted"/>
<name>L9KKJ3_TUPCH</name>
<dbReference type="InParanoid" id="L9KKJ3"/>
<dbReference type="Proteomes" id="UP000011518">
    <property type="component" value="Unassembled WGS sequence"/>
</dbReference>
<reference evidence="2" key="1">
    <citation type="submission" date="2012-07" db="EMBL/GenBank/DDBJ databases">
        <title>Genome of the Chinese tree shrew, a rising model animal genetically related to primates.</title>
        <authorList>
            <person name="Zhang G."/>
            <person name="Fan Y."/>
            <person name="Yao Y."/>
            <person name="Huang Z."/>
        </authorList>
    </citation>
    <scope>NUCLEOTIDE SEQUENCE [LARGE SCALE GENOMIC DNA]</scope>
</reference>
<gene>
    <name evidence="1" type="ORF">TREES_T100014124</name>
</gene>
<evidence type="ECO:0000313" key="2">
    <source>
        <dbReference type="Proteomes" id="UP000011518"/>
    </source>
</evidence>
<dbReference type="AlphaFoldDB" id="L9KKJ3"/>
<evidence type="ECO:0000313" key="1">
    <source>
        <dbReference type="EMBL" id="ELW63291.1"/>
    </source>
</evidence>